<gene>
    <name evidence="2" type="ORF">JT362_31710</name>
</gene>
<comment type="caution">
    <text evidence="2">The sequence shown here is derived from an EMBL/GenBank/DDBJ whole genome shotgun (WGS) entry which is preliminary data.</text>
</comment>
<name>A0ABT2JJY4_9PSEU</name>
<reference evidence="2 3" key="1">
    <citation type="submission" date="2021-02" db="EMBL/GenBank/DDBJ databases">
        <title>Actinophytocola xerophila sp. nov., isolated from soil of cotton cropping field.</title>
        <authorList>
            <person name="Huang R."/>
            <person name="Chen X."/>
            <person name="Ge X."/>
            <person name="Liu W."/>
        </authorList>
    </citation>
    <scope>NUCLEOTIDE SEQUENCE [LARGE SCALE GENOMIC DNA]</scope>
    <source>
        <strain evidence="2 3">S1-96</strain>
    </source>
</reference>
<evidence type="ECO:0000313" key="3">
    <source>
        <dbReference type="Proteomes" id="UP001156441"/>
    </source>
</evidence>
<proteinExistence type="predicted"/>
<dbReference type="Pfam" id="PF10824">
    <property type="entry name" value="T7SS_ESX_EspC"/>
    <property type="match status" value="1"/>
</dbReference>
<evidence type="ECO:0000256" key="1">
    <source>
        <dbReference type="SAM" id="MobiDB-lite"/>
    </source>
</evidence>
<keyword evidence="3" id="KW-1185">Reference proteome</keyword>
<dbReference type="InterPro" id="IPR022536">
    <property type="entry name" value="EspC"/>
</dbReference>
<dbReference type="RefSeq" id="WP_260195605.1">
    <property type="nucleotide sequence ID" value="NZ_JAFFZE010000027.1"/>
</dbReference>
<protein>
    <submittedName>
        <fullName evidence="2">ESX-1 secretion-associated protein</fullName>
    </submittedName>
</protein>
<sequence>MPDGYEVLADELRTHAGKVDGLAGRMGTARDAANQVMPDDAYGIICQFLPPVINPLEQQAADALTAGQDGFTGVAESLRESADDYERRDENHADGFRATEDGMR</sequence>
<evidence type="ECO:0000313" key="2">
    <source>
        <dbReference type="EMBL" id="MCT2587695.1"/>
    </source>
</evidence>
<accession>A0ABT2JJY4</accession>
<organism evidence="2 3">
    <name type="scientific">Actinophytocola gossypii</name>
    <dbReference type="NCBI Taxonomy" id="2812003"/>
    <lineage>
        <taxon>Bacteria</taxon>
        <taxon>Bacillati</taxon>
        <taxon>Actinomycetota</taxon>
        <taxon>Actinomycetes</taxon>
        <taxon>Pseudonocardiales</taxon>
        <taxon>Pseudonocardiaceae</taxon>
    </lineage>
</organism>
<feature type="region of interest" description="Disordered" evidence="1">
    <location>
        <begin position="79"/>
        <end position="104"/>
    </location>
</feature>
<dbReference type="EMBL" id="JAFFZE010000027">
    <property type="protein sequence ID" value="MCT2587695.1"/>
    <property type="molecule type" value="Genomic_DNA"/>
</dbReference>
<dbReference type="Proteomes" id="UP001156441">
    <property type="component" value="Unassembled WGS sequence"/>
</dbReference>